<keyword evidence="2 4" id="KW-0732">Signal</keyword>
<feature type="chain" id="PRO_5047107618" evidence="4">
    <location>
        <begin position="32"/>
        <end position="430"/>
    </location>
</feature>
<organism evidence="6 7">
    <name type="scientific">Nocardioides vastitatis</name>
    <dbReference type="NCBI Taxonomy" id="2568655"/>
    <lineage>
        <taxon>Bacteria</taxon>
        <taxon>Bacillati</taxon>
        <taxon>Actinomycetota</taxon>
        <taxon>Actinomycetes</taxon>
        <taxon>Propionibacteriales</taxon>
        <taxon>Nocardioidaceae</taxon>
        <taxon>Nocardioides</taxon>
    </lineage>
</organism>
<evidence type="ECO:0000256" key="2">
    <source>
        <dbReference type="ARBA" id="ARBA00022729"/>
    </source>
</evidence>
<dbReference type="InterPro" id="IPR028082">
    <property type="entry name" value="Peripla_BP_I"/>
</dbReference>
<dbReference type="EMBL" id="JBHSNS010000004">
    <property type="protein sequence ID" value="MFC5729365.1"/>
    <property type="molecule type" value="Genomic_DNA"/>
</dbReference>
<name>A0ABW0ZEB9_9ACTN</name>
<dbReference type="PROSITE" id="PS51257">
    <property type="entry name" value="PROKAR_LIPOPROTEIN"/>
    <property type="match status" value="1"/>
</dbReference>
<feature type="signal peptide" evidence="4">
    <location>
        <begin position="1"/>
        <end position="31"/>
    </location>
</feature>
<dbReference type="SUPFAM" id="SSF53822">
    <property type="entry name" value="Periplasmic binding protein-like I"/>
    <property type="match status" value="1"/>
</dbReference>
<comment type="similarity">
    <text evidence="1">Belongs to the leucine-binding protein family.</text>
</comment>
<accession>A0ABW0ZEB9</accession>
<evidence type="ECO:0000259" key="5">
    <source>
        <dbReference type="Pfam" id="PF13458"/>
    </source>
</evidence>
<evidence type="ECO:0000256" key="4">
    <source>
        <dbReference type="SAM" id="SignalP"/>
    </source>
</evidence>
<evidence type="ECO:0000256" key="1">
    <source>
        <dbReference type="ARBA" id="ARBA00010062"/>
    </source>
</evidence>
<feature type="domain" description="Leucine-binding protein" evidence="5">
    <location>
        <begin position="52"/>
        <end position="387"/>
    </location>
</feature>
<comment type="caution">
    <text evidence="6">The sequence shown here is derived from an EMBL/GenBank/DDBJ whole genome shotgun (WGS) entry which is preliminary data.</text>
</comment>
<dbReference type="Proteomes" id="UP001596072">
    <property type="component" value="Unassembled WGS sequence"/>
</dbReference>
<reference evidence="7" key="1">
    <citation type="journal article" date="2019" name="Int. J. Syst. Evol. Microbiol.">
        <title>The Global Catalogue of Microorganisms (GCM) 10K type strain sequencing project: providing services to taxonomists for standard genome sequencing and annotation.</title>
        <authorList>
            <consortium name="The Broad Institute Genomics Platform"/>
            <consortium name="The Broad Institute Genome Sequencing Center for Infectious Disease"/>
            <person name="Wu L."/>
            <person name="Ma J."/>
        </authorList>
    </citation>
    <scope>NUCLEOTIDE SEQUENCE [LARGE SCALE GENOMIC DNA]</scope>
    <source>
        <strain evidence="7">YIM 94188</strain>
    </source>
</reference>
<evidence type="ECO:0000313" key="7">
    <source>
        <dbReference type="Proteomes" id="UP001596072"/>
    </source>
</evidence>
<dbReference type="PANTHER" id="PTHR47235">
    <property type="entry name" value="BLR6548 PROTEIN"/>
    <property type="match status" value="1"/>
</dbReference>
<dbReference type="Gene3D" id="3.40.50.2300">
    <property type="match status" value="2"/>
</dbReference>
<dbReference type="Pfam" id="PF13458">
    <property type="entry name" value="Peripla_BP_6"/>
    <property type="match status" value="1"/>
</dbReference>
<protein>
    <submittedName>
        <fullName evidence="6">ABC transporter substrate-binding protein</fullName>
    </submittedName>
</protein>
<feature type="region of interest" description="Disordered" evidence="3">
    <location>
        <begin position="401"/>
        <end position="430"/>
    </location>
</feature>
<sequence>MMRASSRRQVGLFRRCAASAGAAALALGGLAGCGGTSGDATAGAPGVTEDTILLGSTQALSGPAAPYAAIGKAMTAYFDYLNEHGGVHGRSIELKIADDAYNPSNTASQTRKLVLQDNVFAMAASLGTPTVSAVSDFLTQNKVPNLFPTSGSRVWNQPDKHPAAFGFSPNYTIEGKVLGTYISEKFPDKTVCFFGQADDFGADGLAGLEKVVKVAQKQEYSPANTDIAPQIGALKSAGCQVTVSFTTAGFSALTLGTAARQDFKTQWVFTGSGFDIPTLEGFLKEDTIELTEGAITSAYLPVSTAADNSWIKLFKEINQDYNGNARFDFNTVYGMSVAYTVAQALERAGEDLTRDSLVDAVAKGGIRGPMLTPFQYSEDNHSGASGTQVYVARAGVLEPASPIYTTDDGDGDVVESTTPPAEAPQDGLPQ</sequence>
<proteinExistence type="inferred from homology"/>
<dbReference type="CDD" id="cd06343">
    <property type="entry name" value="PBP1_ABC_ligand_binding-like"/>
    <property type="match status" value="1"/>
</dbReference>
<dbReference type="PANTHER" id="PTHR47235:SF1">
    <property type="entry name" value="BLR6548 PROTEIN"/>
    <property type="match status" value="1"/>
</dbReference>
<evidence type="ECO:0000313" key="6">
    <source>
        <dbReference type="EMBL" id="MFC5729365.1"/>
    </source>
</evidence>
<gene>
    <name evidence="6" type="ORF">ACFPQB_10590</name>
</gene>
<evidence type="ECO:0000256" key="3">
    <source>
        <dbReference type="SAM" id="MobiDB-lite"/>
    </source>
</evidence>
<dbReference type="InterPro" id="IPR028081">
    <property type="entry name" value="Leu-bd"/>
</dbReference>
<keyword evidence="7" id="KW-1185">Reference proteome</keyword>